<dbReference type="InterPro" id="IPR025252">
    <property type="entry name" value="DUF4200"/>
</dbReference>
<evidence type="ECO:0000313" key="6">
    <source>
        <dbReference type="Proteomes" id="UP000053872"/>
    </source>
</evidence>
<dbReference type="InterPro" id="IPR051147">
    <property type="entry name" value="CFAP_domain-containing"/>
</dbReference>
<dbReference type="KEGG" id="clv:102084501"/>
<dbReference type="Pfam" id="PF13863">
    <property type="entry name" value="DUF4200"/>
    <property type="match status" value="1"/>
</dbReference>
<dbReference type="InParanoid" id="A0A2I0LP59"/>
<gene>
    <name evidence="5" type="primary">CCDC42</name>
    <name evidence="5" type="ORF">A306_00014162</name>
</gene>
<dbReference type="Proteomes" id="UP000053872">
    <property type="component" value="Unassembled WGS sequence"/>
</dbReference>
<evidence type="ECO:0000256" key="1">
    <source>
        <dbReference type="ARBA" id="ARBA00023054"/>
    </source>
</evidence>
<organism evidence="5 6">
    <name type="scientific">Columba livia</name>
    <name type="common">Rock dove</name>
    <dbReference type="NCBI Taxonomy" id="8932"/>
    <lineage>
        <taxon>Eukaryota</taxon>
        <taxon>Metazoa</taxon>
        <taxon>Chordata</taxon>
        <taxon>Craniata</taxon>
        <taxon>Vertebrata</taxon>
        <taxon>Euteleostomi</taxon>
        <taxon>Archelosauria</taxon>
        <taxon>Archosauria</taxon>
        <taxon>Dinosauria</taxon>
        <taxon>Saurischia</taxon>
        <taxon>Theropoda</taxon>
        <taxon>Coelurosauria</taxon>
        <taxon>Aves</taxon>
        <taxon>Neognathae</taxon>
        <taxon>Neoaves</taxon>
        <taxon>Columbimorphae</taxon>
        <taxon>Columbiformes</taxon>
        <taxon>Columbidae</taxon>
        <taxon>Columba</taxon>
    </lineage>
</organism>
<feature type="region of interest" description="Disordered" evidence="3">
    <location>
        <begin position="239"/>
        <end position="267"/>
    </location>
</feature>
<feature type="coiled-coil region" evidence="2">
    <location>
        <begin position="107"/>
        <end position="143"/>
    </location>
</feature>
<comment type="caution">
    <text evidence="5">The sequence shown here is derived from an EMBL/GenBank/DDBJ whole genome shotgun (WGS) entry which is preliminary data.</text>
</comment>
<dbReference type="GO" id="GO:0007286">
    <property type="term" value="P:spermatid development"/>
    <property type="evidence" value="ECO:0007669"/>
    <property type="project" value="TreeGrafter"/>
</dbReference>
<evidence type="ECO:0000256" key="2">
    <source>
        <dbReference type="SAM" id="Coils"/>
    </source>
</evidence>
<dbReference type="PANTHER" id="PTHR21683:SF8">
    <property type="entry name" value="COILED-COIL DOMAIN-CONTAINING PROTEIN 42"/>
    <property type="match status" value="1"/>
</dbReference>
<evidence type="ECO:0000256" key="3">
    <source>
        <dbReference type="SAM" id="MobiDB-lite"/>
    </source>
</evidence>
<dbReference type="PANTHER" id="PTHR21683">
    <property type="entry name" value="COILED-COIL DOMAIN-CONTAINING PROTEIN 42 LIKE-2-LIKE-RELATED"/>
    <property type="match status" value="1"/>
</dbReference>
<evidence type="ECO:0000259" key="4">
    <source>
        <dbReference type="Pfam" id="PF13863"/>
    </source>
</evidence>
<keyword evidence="1 2" id="KW-0175">Coiled coil</keyword>
<protein>
    <submittedName>
        <fullName evidence="5">Coiled-coil domain containing 42</fullName>
    </submittedName>
</protein>
<reference evidence="5 6" key="1">
    <citation type="journal article" date="2013" name="Science">
        <title>Genomic diversity and evolution of the head crest in the rock pigeon.</title>
        <authorList>
            <person name="Shapiro M.D."/>
            <person name="Kronenberg Z."/>
            <person name="Li C."/>
            <person name="Domyan E.T."/>
            <person name="Pan H."/>
            <person name="Campbell M."/>
            <person name="Tan H."/>
            <person name="Huff C.D."/>
            <person name="Hu H."/>
            <person name="Vickrey A.I."/>
            <person name="Nielsen S.C."/>
            <person name="Stringham S.A."/>
            <person name="Hu H."/>
            <person name="Willerslev E."/>
            <person name="Gilbert M.T."/>
            <person name="Yandell M."/>
            <person name="Zhang G."/>
            <person name="Wang J."/>
        </authorList>
    </citation>
    <scope>NUCLEOTIDE SEQUENCE [LARGE SCALE GENOMIC DNA]</scope>
    <source>
        <tissue evidence="5">Blood</tissue>
    </source>
</reference>
<dbReference type="EMBL" id="AKCR02000156">
    <property type="protein sequence ID" value="PKK19225.1"/>
    <property type="molecule type" value="Genomic_DNA"/>
</dbReference>
<dbReference type="GO" id="GO:0005856">
    <property type="term" value="C:cytoskeleton"/>
    <property type="evidence" value="ECO:0007669"/>
    <property type="project" value="UniProtKB-ARBA"/>
</dbReference>
<keyword evidence="6" id="KW-1185">Reference proteome</keyword>
<dbReference type="AlphaFoldDB" id="A0A2I0LP59"/>
<feature type="domain" description="DUF4200" evidence="4">
    <location>
        <begin position="42"/>
        <end position="159"/>
    </location>
</feature>
<feature type="coiled-coil region" evidence="2">
    <location>
        <begin position="39"/>
        <end position="73"/>
    </location>
</feature>
<sequence>MAAKDEEDLPAYFLKQYRQNLLPLLRKHRLTEEGSLSPFVRLQEKRKEAKQVQKALEEKREAFKETMADIARRWRELHAKEDQLKTYMEKSMRRLKEDDKLRVQALKKAMREREQKTQKEMELVRAKKKLGALKKEHQKLSKQVQKYSIFKEYLEDVVKISPQFEDIQDVISRYKLLVRTRKDLQQSQEKDKEMIKQTKVLLDRYEAEKEAETLQYQNELEQLQQRFAQAQSDVRSWVRNCGTGRGRSPRPGCVKPQGHGKAQQQTL</sequence>
<accession>A0A2I0LP59</accession>
<evidence type="ECO:0000313" key="5">
    <source>
        <dbReference type="EMBL" id="PKK19225.1"/>
    </source>
</evidence>
<proteinExistence type="predicted"/>
<name>A0A2I0LP59_COLLI</name>